<sequence>MSNKSSNDKSNLSLQFNNIIKLYLEKLDSFEESVNPELEVRFNTKNKFLSKINFDNVIKYLLSKKFEIVESFEYILRINNDNSNYKSIRLEMQGINNIQNYCKNKNIDNFNSLYINFVEKKHYTNSGKTYYPVDFNDFNFRVSFQTEKTFEKSSETIQSYIKEFPNILKTFRYLKRFTMFNKELPFKVHLSIVKNSPYKNGKYVGAYLINDSNIFDNIESYEIEIELDNAMIKRDEKFKDHEFLLASLREVIKYILSGIQQTNFPIGNSEIYETLFEYLKTVGSKKAESKLSGEKLDLNRINVQPKDFVGPSSNTLQIQNILPGELAKDYKVPNIRSNYCVTDKADGERKLLYIGTNGKIYLINTQMNVQFTGSICTKEDLYNTLIDGEHILHDKNKLFINIYAAFDIYYVNGKNVSGFAFVKDSESEESSVNFRFNILSNVISTIKPKSIINENDGNIKLVTKKFYSSDIFRGSFTILQNVGENLYSYETDGLIFTPINTAAGGEKVGKSLPPFKTTWKESFKWKPSKFNTIDFLVKIKKNSSGNYSIGNIFTQGTDLSKENQIINYYTLILHVGYDEKKHGYINPCLNIIEDKLTIDLLGDDYRPMQFFPTNPTDYDAGICNIILKQDGQGSQKIFTEDGEEIEDNSIVEFSYMPDKEKFWRWHPLRVRYDKTNELRQGYKNYGNAYHVANSNWQSIHYPITEKMISTGINININSGHDETYYNRNNSSNETKALRDFHNLFVKSLLIKGVSNKDDKLIDLACGKGGDISKWISAELGFVLGIDANKDNIRNRLDGACARYLNYYNKMKDVPSMIFLHGNSSVNIKNLDGIIGDKNKQIMKALYGAGNKNRAELGDGIYKNFGIANNGFDIVSTQFAIHYMFEDKQTLHGFLKNVSENCKLNGYFIGTCFDGLSIFNMLKSKAIDETYSIYKNDNKIWQITKKYSYKNFDDDETSIGYAIDIYQESINKTFREYLVNFEYFTRIMENYGFVIAPKDDLIKIDINKGIGSFADLFKLLEQKVKSKSQKQNYYGNAINMSSEEKQISFLNKYFIFKKIRNVDSNEVYKVFVNIGDDLEGQKKQLKELEKESEIIDKEYNELIQQKQEEEKAKTQAQLEKQQEKESKKSQTKATSTDKPKKLSSKKLKVIED</sequence>
<keyword evidence="4" id="KW-0808">Transferase</keyword>
<keyword evidence="6" id="KW-0548">Nucleotidyltransferase</keyword>
<protein>
    <submittedName>
        <fullName evidence="13">mRNA capping enzyme</fullName>
    </submittedName>
</protein>
<dbReference type="InterPro" id="IPR001339">
    <property type="entry name" value="mRNA_cap_enzyme_adenylation"/>
</dbReference>
<keyword evidence="9" id="KW-0342">GTP-binding</keyword>
<evidence type="ECO:0000313" key="14">
    <source>
        <dbReference type="EMBL" id="UZT29227.1"/>
    </source>
</evidence>
<reference evidence="13" key="1">
    <citation type="submission" date="2022-10" db="EMBL/GenBank/DDBJ databases">
        <title>Genomics discovery of giant fungal viruses from subsurface oceanic crustal fluids.</title>
        <authorList>
            <person name="Bhattacharjee A.S."/>
            <person name="Schulz F."/>
            <person name="Woyke T."/>
            <person name="Orcutt B.N."/>
            <person name="Matinez Martinez J."/>
        </authorList>
    </citation>
    <scope>NUCLEOTIDE SEQUENCE</scope>
    <source>
        <strain evidence="13">VSAG1.JdFR</strain>
        <strain evidence="14">VSAG8.JdFR</strain>
    </source>
</reference>
<dbReference type="PANTHER" id="PTHR12189:SF2">
    <property type="entry name" value="MRNA CAP GUANINE-N7 METHYLTRANSFERASE"/>
    <property type="match status" value="1"/>
</dbReference>
<evidence type="ECO:0000256" key="11">
    <source>
        <dbReference type="SAM" id="MobiDB-lite"/>
    </source>
</evidence>
<name>A0A9E8GAQ2_9VIRU</name>
<evidence type="ECO:0000256" key="4">
    <source>
        <dbReference type="ARBA" id="ARBA00022679"/>
    </source>
</evidence>
<accession>A0A9E8GAQ2</accession>
<dbReference type="InterPro" id="IPR012340">
    <property type="entry name" value="NA-bd_OB-fold"/>
</dbReference>
<comment type="catalytic activity">
    <reaction evidence="10">
        <text>a 5'-end diphospho-ribonucleoside in mRNA + GTP + H(+) = a 5'-end (5'-triphosphoguanosine)-ribonucleoside in mRNA + diphosphate</text>
        <dbReference type="Rhea" id="RHEA:67012"/>
        <dbReference type="Rhea" id="RHEA-COMP:17165"/>
        <dbReference type="Rhea" id="RHEA-COMP:17166"/>
        <dbReference type="ChEBI" id="CHEBI:15378"/>
        <dbReference type="ChEBI" id="CHEBI:33019"/>
        <dbReference type="ChEBI" id="CHEBI:37565"/>
        <dbReference type="ChEBI" id="CHEBI:167616"/>
        <dbReference type="ChEBI" id="CHEBI:167617"/>
        <dbReference type="EC" id="2.7.7.50"/>
    </reaction>
</comment>
<dbReference type="InterPro" id="IPR004971">
    <property type="entry name" value="mRNA_G-N7_MeTrfase_dom"/>
</dbReference>
<dbReference type="Gene3D" id="3.30.470.30">
    <property type="entry name" value="DNA ligase/mRNA capping enzyme"/>
    <property type="match status" value="1"/>
</dbReference>
<evidence type="ECO:0000256" key="1">
    <source>
        <dbReference type="ARBA" id="ARBA00005129"/>
    </source>
</evidence>
<dbReference type="InterPro" id="IPR039753">
    <property type="entry name" value="RG7MT1"/>
</dbReference>
<dbReference type="CDD" id="cd22249">
    <property type="entry name" value="UDM1_RNF168_RNF169-like"/>
    <property type="match status" value="1"/>
</dbReference>
<evidence type="ECO:0000259" key="12">
    <source>
        <dbReference type="PROSITE" id="PS51562"/>
    </source>
</evidence>
<dbReference type="PANTHER" id="PTHR12189">
    <property type="entry name" value="MRNA GUANINE-7- METHYLTRANSFERASE"/>
    <property type="match status" value="1"/>
</dbReference>
<dbReference type="GO" id="GO:0005524">
    <property type="term" value="F:ATP binding"/>
    <property type="evidence" value="ECO:0007669"/>
    <property type="project" value="InterPro"/>
</dbReference>
<dbReference type="GO" id="GO:0004484">
    <property type="term" value="F:mRNA guanylyltransferase activity"/>
    <property type="evidence" value="ECO:0007669"/>
    <property type="project" value="UniProtKB-EC"/>
</dbReference>
<dbReference type="SUPFAM" id="SSF55154">
    <property type="entry name" value="CYTH-like phosphatases"/>
    <property type="match status" value="1"/>
</dbReference>
<dbReference type="Pfam" id="PF03291">
    <property type="entry name" value="mRNA_G-N7_MeTrfase"/>
    <property type="match status" value="1"/>
</dbReference>
<evidence type="ECO:0000256" key="9">
    <source>
        <dbReference type="ARBA" id="ARBA00023134"/>
    </source>
</evidence>
<dbReference type="EMBL" id="OP765507">
    <property type="protein sequence ID" value="UZT28880.1"/>
    <property type="molecule type" value="Genomic_DNA"/>
</dbReference>
<evidence type="ECO:0000256" key="5">
    <source>
        <dbReference type="ARBA" id="ARBA00022691"/>
    </source>
</evidence>
<dbReference type="SUPFAM" id="SSF50249">
    <property type="entry name" value="Nucleic acid-binding proteins"/>
    <property type="match status" value="1"/>
</dbReference>
<dbReference type="SUPFAM" id="SSF53335">
    <property type="entry name" value="S-adenosyl-L-methionine-dependent methyltransferases"/>
    <property type="match status" value="1"/>
</dbReference>
<evidence type="ECO:0000256" key="6">
    <source>
        <dbReference type="ARBA" id="ARBA00022695"/>
    </source>
</evidence>
<dbReference type="SUPFAM" id="SSF56091">
    <property type="entry name" value="DNA ligase/mRNA capping enzyme, catalytic domain"/>
    <property type="match status" value="1"/>
</dbReference>
<dbReference type="InterPro" id="IPR029063">
    <property type="entry name" value="SAM-dependent_MTases_sf"/>
</dbReference>
<feature type="region of interest" description="Disordered" evidence="11">
    <location>
        <begin position="1105"/>
        <end position="1151"/>
    </location>
</feature>
<comment type="similarity">
    <text evidence="2">In the N-terminal section; belongs to the dsDNA virus mRNA guanylyltransferase family.</text>
</comment>
<dbReference type="GO" id="GO:0005525">
    <property type="term" value="F:GTP binding"/>
    <property type="evidence" value="ECO:0007669"/>
    <property type="project" value="UniProtKB-KW"/>
</dbReference>
<organism evidence="13">
    <name type="scientific">Nucleocytoviricota sp</name>
    <dbReference type="NCBI Taxonomy" id="2809609"/>
    <lineage>
        <taxon>Viruses</taxon>
        <taxon>Varidnaviria</taxon>
        <taxon>Bamfordvirae</taxon>
        <taxon>Nucleocytoviricota</taxon>
    </lineage>
</organism>
<keyword evidence="5" id="KW-0949">S-adenosyl-L-methionine</keyword>
<dbReference type="PROSITE" id="PS51562">
    <property type="entry name" value="RNA_CAP0_MT"/>
    <property type="match status" value="1"/>
</dbReference>
<evidence type="ECO:0000256" key="7">
    <source>
        <dbReference type="ARBA" id="ARBA00022741"/>
    </source>
</evidence>
<dbReference type="Gene3D" id="3.40.50.150">
    <property type="entry name" value="Vaccinia Virus protein VP39"/>
    <property type="match status" value="1"/>
</dbReference>
<evidence type="ECO:0000256" key="8">
    <source>
        <dbReference type="ARBA" id="ARBA00022884"/>
    </source>
</evidence>
<dbReference type="GO" id="GO:0004482">
    <property type="term" value="F:mRNA 5'-cap (guanine-N7-)-methyltransferase activity"/>
    <property type="evidence" value="ECO:0007669"/>
    <property type="project" value="InterPro"/>
</dbReference>
<keyword evidence="7" id="KW-0547">Nucleotide-binding</keyword>
<feature type="compositionally biased region" description="Basic residues" evidence="11">
    <location>
        <begin position="1140"/>
        <end position="1151"/>
    </location>
</feature>
<proteinExistence type="inferred from homology"/>
<dbReference type="EMBL" id="OP765584">
    <property type="protein sequence ID" value="UZT29227.1"/>
    <property type="molecule type" value="Genomic_DNA"/>
</dbReference>
<evidence type="ECO:0000256" key="2">
    <source>
        <dbReference type="ARBA" id="ARBA00008556"/>
    </source>
</evidence>
<evidence type="ECO:0000313" key="13">
    <source>
        <dbReference type="EMBL" id="UZT28880.1"/>
    </source>
</evidence>
<dbReference type="Gene3D" id="2.40.50.140">
    <property type="entry name" value="Nucleic acid-binding proteins"/>
    <property type="match status" value="1"/>
</dbReference>
<keyword evidence="3" id="KW-0489">Methyltransferase</keyword>
<dbReference type="Pfam" id="PF01331">
    <property type="entry name" value="mRNA_cap_enzyme"/>
    <property type="match status" value="1"/>
</dbReference>
<comment type="pathway">
    <text evidence="1">mRNA processing; mRNA capping.</text>
</comment>
<evidence type="ECO:0000256" key="10">
    <source>
        <dbReference type="ARBA" id="ARBA00044679"/>
    </source>
</evidence>
<evidence type="ECO:0000256" key="3">
    <source>
        <dbReference type="ARBA" id="ARBA00022603"/>
    </source>
</evidence>
<feature type="domain" description="MRNA cap 0 methyltransferase" evidence="12">
    <location>
        <begin position="732"/>
        <end position="1058"/>
    </location>
</feature>
<dbReference type="InterPro" id="IPR033469">
    <property type="entry name" value="CYTH-like_dom_sf"/>
</dbReference>
<dbReference type="GO" id="GO:0003723">
    <property type="term" value="F:RNA binding"/>
    <property type="evidence" value="ECO:0007669"/>
    <property type="project" value="UniProtKB-KW"/>
</dbReference>
<keyword evidence="8" id="KW-0694">RNA-binding</keyword>